<dbReference type="GO" id="GO:0005886">
    <property type="term" value="C:plasma membrane"/>
    <property type="evidence" value="ECO:0007669"/>
    <property type="project" value="UniProtKB-SubCell"/>
</dbReference>
<feature type="transmembrane region" description="Helical" evidence="6">
    <location>
        <begin position="483"/>
        <end position="507"/>
    </location>
</feature>
<accession>A0A841LXH1</accession>
<feature type="transmembrane region" description="Helical" evidence="6">
    <location>
        <begin position="361"/>
        <end position="381"/>
    </location>
</feature>
<dbReference type="Proteomes" id="UP000555393">
    <property type="component" value="Unassembled WGS sequence"/>
</dbReference>
<sequence length="853" mass="90821">MSVMKSGILALRYALREMRGGLSGFYVFIACIALGVAAIGGVNSVAQSVGDGIAAQGRSILAGDMSFALQQRQATPLEKQFLDKQIQPSGRLSESATMRSMARKPDGSDQSLVEVKAVDQNYPLYGDLKTSPQLPSDKRFASEQGLYGALVSQLFLDRMGLAIGEEVLLGTARFQLRGVIDEEPDLLSDGFSFAPRFMISLEALSAAGLVQPGSLVTHIYKVALPDGAGDSTLKQIREQAAKDFPNAGWNIRTRNNAAPSLTANIERFSQFLTLVGLTALIVGGVGVANAVRAYLDSKRAVIAMFKSLGAPARFAVLVYLFQITLIALIGIVIGLGLAILIPFGAMAALDGYLPVTGMSGIYPWSLALAAVFGLITVWAFASIPLGRARAVAPTELLRENGIDHHGHAPWIYFAFALVLMALLAGLALYVAYDRRIAIVFISATIVAFIILRLVAYLIQYIAKKAPRTRSTALRLAVGNIYRPNALTSSVVLSLGLGLTLMVALALVDGNLRQQVASNIPAQAPDFFFVDIQNSEIDGFQKLVSGIAPNGKITAAPMLRGRVVQLNGTDVRKMEIPAAGGWVLRGDRGITFSETMPDNATLNEGAWWPADYSGEPLVSFAAQEAQDLGLKIGDTITVNVLGRNITAKIANFRQVQWETLAMNFVMVFSPNTFAGAPVTWLSTLTLENGDKALTADILRQVTQTYPTITSVGVKDAVEVANTLISQLSTAIRAAASIALAASVLVLGGALAAGNRARIYDAVVLKTLGATRGTLIKAYVLEYMLLGIATAVFALFAGGLAGWYVVAQIMRLKAAFLPDVAGMTILIALILTIGFGLAGTWRVLGQKPANILREL</sequence>
<feature type="domain" description="ABC3 transporter permease C-terminal" evidence="7">
    <location>
        <begin position="275"/>
        <end position="383"/>
    </location>
</feature>
<comment type="caution">
    <text evidence="8">The sequence shown here is derived from an EMBL/GenBank/DDBJ whole genome shotgun (WGS) entry which is preliminary data.</text>
</comment>
<feature type="transmembrane region" description="Helical" evidence="6">
    <location>
        <begin position="21"/>
        <end position="42"/>
    </location>
</feature>
<protein>
    <submittedName>
        <fullName evidence="8">Putative ABC transport system permease protein</fullName>
    </submittedName>
</protein>
<keyword evidence="4 6" id="KW-1133">Transmembrane helix</keyword>
<feature type="transmembrane region" description="Helical" evidence="6">
    <location>
        <begin position="438"/>
        <end position="462"/>
    </location>
</feature>
<evidence type="ECO:0000256" key="2">
    <source>
        <dbReference type="ARBA" id="ARBA00022475"/>
    </source>
</evidence>
<feature type="transmembrane region" description="Helical" evidence="6">
    <location>
        <begin position="781"/>
        <end position="803"/>
    </location>
</feature>
<gene>
    <name evidence="8" type="ORF">FHS77_001747</name>
</gene>
<evidence type="ECO:0000256" key="5">
    <source>
        <dbReference type="ARBA" id="ARBA00023136"/>
    </source>
</evidence>
<evidence type="ECO:0000313" key="9">
    <source>
        <dbReference type="Proteomes" id="UP000555393"/>
    </source>
</evidence>
<dbReference type="PANTHER" id="PTHR30287:SF1">
    <property type="entry name" value="INNER MEMBRANE PROTEIN"/>
    <property type="match status" value="1"/>
</dbReference>
<evidence type="ECO:0000313" key="8">
    <source>
        <dbReference type="EMBL" id="MBB6261197.1"/>
    </source>
</evidence>
<evidence type="ECO:0000259" key="7">
    <source>
        <dbReference type="Pfam" id="PF02687"/>
    </source>
</evidence>
<proteinExistence type="predicted"/>
<feature type="transmembrane region" description="Helical" evidence="6">
    <location>
        <begin position="732"/>
        <end position="751"/>
    </location>
</feature>
<feature type="transmembrane region" description="Helical" evidence="6">
    <location>
        <begin position="271"/>
        <end position="295"/>
    </location>
</feature>
<keyword evidence="9" id="KW-1185">Reference proteome</keyword>
<dbReference type="EMBL" id="JACIIU010000006">
    <property type="protein sequence ID" value="MBB6261197.1"/>
    <property type="molecule type" value="Genomic_DNA"/>
</dbReference>
<name>A0A841LXH1_9HYPH</name>
<feature type="transmembrane region" description="Helical" evidence="6">
    <location>
        <begin position="316"/>
        <end position="341"/>
    </location>
</feature>
<reference evidence="8 9" key="1">
    <citation type="submission" date="2020-08" db="EMBL/GenBank/DDBJ databases">
        <title>Genomic Encyclopedia of Type Strains, Phase IV (KMG-IV): sequencing the most valuable type-strain genomes for metagenomic binning, comparative biology and taxonomic classification.</title>
        <authorList>
            <person name="Goeker M."/>
        </authorList>
    </citation>
    <scope>NUCLEOTIDE SEQUENCE [LARGE SCALE GENOMIC DNA]</scope>
    <source>
        <strain evidence="8 9">DSM 22336</strain>
    </source>
</reference>
<evidence type="ECO:0000256" key="6">
    <source>
        <dbReference type="SAM" id="Phobius"/>
    </source>
</evidence>
<dbReference type="InterPro" id="IPR003838">
    <property type="entry name" value="ABC3_permease_C"/>
</dbReference>
<dbReference type="Pfam" id="PF02687">
    <property type="entry name" value="FtsX"/>
    <property type="match status" value="2"/>
</dbReference>
<dbReference type="InterPro" id="IPR038766">
    <property type="entry name" value="Membrane_comp_ABC_pdt"/>
</dbReference>
<dbReference type="PANTHER" id="PTHR30287">
    <property type="entry name" value="MEMBRANE COMPONENT OF PREDICTED ABC SUPERFAMILY METABOLITE UPTAKE TRANSPORTER"/>
    <property type="match status" value="1"/>
</dbReference>
<organism evidence="8 9">
    <name type="scientific">Paenochrobactrum gallinarii</name>
    <dbReference type="NCBI Taxonomy" id="643673"/>
    <lineage>
        <taxon>Bacteria</taxon>
        <taxon>Pseudomonadati</taxon>
        <taxon>Pseudomonadota</taxon>
        <taxon>Alphaproteobacteria</taxon>
        <taxon>Hyphomicrobiales</taxon>
        <taxon>Brucellaceae</taxon>
        <taxon>Paenochrobactrum</taxon>
    </lineage>
</organism>
<keyword evidence="5 6" id="KW-0472">Membrane</keyword>
<keyword evidence="3 6" id="KW-0812">Transmembrane</keyword>
<dbReference type="RefSeq" id="WP_184222326.1">
    <property type="nucleotide sequence ID" value="NZ_JACIIU010000006.1"/>
</dbReference>
<feature type="domain" description="ABC3 transporter permease C-terminal" evidence="7">
    <location>
        <begin position="733"/>
        <end position="846"/>
    </location>
</feature>
<dbReference type="PROSITE" id="PS51257">
    <property type="entry name" value="PROKAR_LIPOPROTEIN"/>
    <property type="match status" value="1"/>
</dbReference>
<feature type="transmembrane region" description="Helical" evidence="6">
    <location>
        <begin position="823"/>
        <end position="842"/>
    </location>
</feature>
<evidence type="ECO:0000256" key="1">
    <source>
        <dbReference type="ARBA" id="ARBA00004651"/>
    </source>
</evidence>
<evidence type="ECO:0000256" key="3">
    <source>
        <dbReference type="ARBA" id="ARBA00022692"/>
    </source>
</evidence>
<keyword evidence="2" id="KW-1003">Cell membrane</keyword>
<comment type="subcellular location">
    <subcellularLocation>
        <location evidence="1">Cell membrane</location>
        <topology evidence="1">Multi-pass membrane protein</topology>
    </subcellularLocation>
</comment>
<feature type="transmembrane region" description="Helical" evidence="6">
    <location>
        <begin position="410"/>
        <end position="432"/>
    </location>
</feature>
<dbReference type="AlphaFoldDB" id="A0A841LXH1"/>
<evidence type="ECO:0000256" key="4">
    <source>
        <dbReference type="ARBA" id="ARBA00022989"/>
    </source>
</evidence>